<keyword evidence="3" id="KW-0378">Hydrolase</keyword>
<evidence type="ECO:0000313" key="4">
    <source>
        <dbReference type="Proteomes" id="UP000321436"/>
    </source>
</evidence>
<dbReference type="SUPFAM" id="SSF51556">
    <property type="entry name" value="Metallo-dependent hydrolases"/>
    <property type="match status" value="1"/>
</dbReference>
<evidence type="ECO:0000256" key="1">
    <source>
        <dbReference type="ARBA" id="ARBA00023239"/>
    </source>
</evidence>
<feature type="domain" description="Amidohydrolase-related" evidence="2">
    <location>
        <begin position="3"/>
        <end position="252"/>
    </location>
</feature>
<evidence type="ECO:0000259" key="2">
    <source>
        <dbReference type="Pfam" id="PF04909"/>
    </source>
</evidence>
<dbReference type="Gene3D" id="3.20.20.140">
    <property type="entry name" value="Metal-dependent hydrolases"/>
    <property type="match status" value="1"/>
</dbReference>
<dbReference type="AlphaFoldDB" id="A0A512RPD4"/>
<dbReference type="Proteomes" id="UP000321436">
    <property type="component" value="Unassembled WGS sequence"/>
</dbReference>
<dbReference type="PANTHER" id="PTHR21240">
    <property type="entry name" value="2-AMINO-3-CARBOXYLMUCONATE-6-SEMIALDEHYDE DECARBOXYLASE"/>
    <property type="match status" value="1"/>
</dbReference>
<sequence>MIVDIHTHIFKAGEDFGPALQADLKRCRVDPASWGDVEERHLETTKAADVAVVFGLQASATGWNIPNERVAAHVARAPERLLFFASIDPLQGNYMEELEKCHQDLGATGVKLAPLYQNAHPLGPRYYDIYRYCEKHGLPILFHAGTSFVSGTRLDYSRPAHFDAVAVDFPGLKMVLAHLGHPWEGETIAVIRRHENVYADLSALYYRPWQFYNSMRLLVEYNASEKVLFGSDFPFTTTGDSLNGVRRINDVLASSGLPGIPSGVTEGIINRDALQLLGLPHPAKRRV</sequence>
<keyword evidence="4" id="KW-1185">Reference proteome</keyword>
<dbReference type="Pfam" id="PF04909">
    <property type="entry name" value="Amidohydro_2"/>
    <property type="match status" value="1"/>
</dbReference>
<dbReference type="PANTHER" id="PTHR21240:SF19">
    <property type="entry name" value="CATALYTIC_ HYDROLASE"/>
    <property type="match status" value="1"/>
</dbReference>
<dbReference type="GO" id="GO:0016787">
    <property type="term" value="F:hydrolase activity"/>
    <property type="evidence" value="ECO:0007669"/>
    <property type="project" value="UniProtKB-KW"/>
</dbReference>
<dbReference type="GO" id="GO:0016831">
    <property type="term" value="F:carboxy-lyase activity"/>
    <property type="evidence" value="ECO:0007669"/>
    <property type="project" value="InterPro"/>
</dbReference>
<dbReference type="InterPro" id="IPR032466">
    <property type="entry name" value="Metal_Hydrolase"/>
</dbReference>
<dbReference type="RefSeq" id="WP_146865239.1">
    <property type="nucleotide sequence ID" value="NZ_BKAU01000005.1"/>
</dbReference>
<comment type="caution">
    <text evidence="3">The sequence shown here is derived from an EMBL/GenBank/DDBJ whole genome shotgun (WGS) entry which is preliminary data.</text>
</comment>
<name>A0A512RPD4_9BACT</name>
<reference evidence="3 4" key="1">
    <citation type="submission" date="2019-07" db="EMBL/GenBank/DDBJ databases">
        <title>Whole genome shotgun sequence of Chitinophaga cymbidii NBRC 109752.</title>
        <authorList>
            <person name="Hosoyama A."/>
            <person name="Uohara A."/>
            <person name="Ohji S."/>
            <person name="Ichikawa N."/>
        </authorList>
    </citation>
    <scope>NUCLEOTIDE SEQUENCE [LARGE SCALE GENOMIC DNA]</scope>
    <source>
        <strain evidence="3 4">NBRC 109752</strain>
    </source>
</reference>
<evidence type="ECO:0000313" key="3">
    <source>
        <dbReference type="EMBL" id="GEP97544.1"/>
    </source>
</evidence>
<keyword evidence="1" id="KW-0456">Lyase</keyword>
<organism evidence="3 4">
    <name type="scientific">Chitinophaga cymbidii</name>
    <dbReference type="NCBI Taxonomy" id="1096750"/>
    <lineage>
        <taxon>Bacteria</taxon>
        <taxon>Pseudomonadati</taxon>
        <taxon>Bacteroidota</taxon>
        <taxon>Chitinophagia</taxon>
        <taxon>Chitinophagales</taxon>
        <taxon>Chitinophagaceae</taxon>
        <taxon>Chitinophaga</taxon>
    </lineage>
</organism>
<dbReference type="OrthoDB" id="5450317at2"/>
<protein>
    <submittedName>
        <fullName evidence="3">Amidohydrolase</fullName>
    </submittedName>
</protein>
<gene>
    <name evidence="3" type="ORF">CCY01nite_38040</name>
</gene>
<proteinExistence type="predicted"/>
<dbReference type="InterPro" id="IPR006680">
    <property type="entry name" value="Amidohydro-rel"/>
</dbReference>
<dbReference type="CDD" id="cd01292">
    <property type="entry name" value="metallo-dependent_hydrolases"/>
    <property type="match status" value="1"/>
</dbReference>
<dbReference type="EMBL" id="BKAU01000005">
    <property type="protein sequence ID" value="GEP97544.1"/>
    <property type="molecule type" value="Genomic_DNA"/>
</dbReference>
<accession>A0A512RPD4</accession>
<dbReference type="InterPro" id="IPR032465">
    <property type="entry name" value="ACMSD"/>
</dbReference>